<gene>
    <name evidence="1" type="ORF">HMPREF1083_03127</name>
</gene>
<reference evidence="1" key="1">
    <citation type="submission" date="2013-01" db="EMBL/GenBank/DDBJ databases">
        <title>The Genome Sequence of Clostridium clostridioforme 90A6.</title>
        <authorList>
            <consortium name="The Broad Institute Genome Sequencing Platform"/>
            <person name="Earl A."/>
            <person name="Ward D."/>
            <person name="Feldgarden M."/>
            <person name="Gevers D."/>
            <person name="Courvalin P."/>
            <person name="Lambert T."/>
            <person name="Walker B."/>
            <person name="Young S.K."/>
            <person name="Zeng Q."/>
            <person name="Gargeya S."/>
            <person name="Fitzgerald M."/>
            <person name="Haas B."/>
            <person name="Abouelleil A."/>
            <person name="Alvarado L."/>
            <person name="Arachchi H.M."/>
            <person name="Berlin A.M."/>
            <person name="Chapman S.B."/>
            <person name="Dewar J."/>
            <person name="Goldberg J."/>
            <person name="Griggs A."/>
            <person name="Gujja S."/>
            <person name="Hansen M."/>
            <person name="Howarth C."/>
            <person name="Imamovic A."/>
            <person name="Larimer J."/>
            <person name="McCowan C."/>
            <person name="Murphy C."/>
            <person name="Neiman D."/>
            <person name="Pearson M."/>
            <person name="Priest M."/>
            <person name="Roberts A."/>
            <person name="Saif S."/>
            <person name="Shea T."/>
            <person name="Sisk P."/>
            <person name="Sykes S."/>
            <person name="Wortman J."/>
            <person name="Nusbaum C."/>
            <person name="Birren B."/>
        </authorList>
    </citation>
    <scope>NUCLEOTIDE SEQUENCE [LARGE SCALE GENOMIC DNA]</scope>
    <source>
        <strain evidence="1">90A6</strain>
    </source>
</reference>
<organism evidence="1 2">
    <name type="scientific">[Clostridium] clostridioforme 90A6</name>
    <dbReference type="NCBI Taxonomy" id="999406"/>
    <lineage>
        <taxon>Bacteria</taxon>
        <taxon>Bacillati</taxon>
        <taxon>Bacillota</taxon>
        <taxon>Clostridia</taxon>
        <taxon>Lachnospirales</taxon>
        <taxon>Lachnospiraceae</taxon>
        <taxon>Enterocloster</taxon>
    </lineage>
</organism>
<dbReference type="AlphaFoldDB" id="R0CZT1"/>
<accession>R0CZT1</accession>
<evidence type="ECO:0000313" key="2">
    <source>
        <dbReference type="Proteomes" id="UP000013180"/>
    </source>
</evidence>
<evidence type="ECO:0000313" key="1">
    <source>
        <dbReference type="EMBL" id="ENZ62282.1"/>
    </source>
</evidence>
<protein>
    <submittedName>
        <fullName evidence="1">Uncharacterized protein</fullName>
    </submittedName>
</protein>
<dbReference type="Proteomes" id="UP000013180">
    <property type="component" value="Unassembled WGS sequence"/>
</dbReference>
<dbReference type="EMBL" id="AGYL01000030">
    <property type="protein sequence ID" value="ENZ62282.1"/>
    <property type="molecule type" value="Genomic_DNA"/>
</dbReference>
<proteinExistence type="predicted"/>
<name>R0CZT1_9FIRM</name>
<sequence length="35" mass="4250">MIKIGVEKISSWIVLMRFCMPYKRYLMNFLLVVVK</sequence>
<dbReference type="HOGENOM" id="CLU_3364229_0_0_9"/>
<keyword evidence="2" id="KW-1185">Reference proteome</keyword>
<comment type="caution">
    <text evidence="1">The sequence shown here is derived from an EMBL/GenBank/DDBJ whole genome shotgun (WGS) entry which is preliminary data.</text>
</comment>